<dbReference type="GO" id="GO:0005525">
    <property type="term" value="F:GTP binding"/>
    <property type="evidence" value="ECO:0007669"/>
    <property type="project" value="InterPro"/>
</dbReference>
<accession>A0A9D4CQY0</accession>
<dbReference type="Proteomes" id="UP000828390">
    <property type="component" value="Unassembled WGS sequence"/>
</dbReference>
<dbReference type="InterPro" id="IPR007743">
    <property type="entry name" value="Immunity-related_GTPase-like"/>
</dbReference>
<name>A0A9D4CQY0_DREPO</name>
<sequence>MSDEELQGVFRNIKQNCYDNLKKARINNPHVFMVDNHDTSAFEFGKLANTLVAKVSALKKDALIMTIQGFTKETVAAKYDLCNARMKAITKQAAIAAMNSNRKHENRERFEVEILKQEVMLYKQQLGIDTNSLEIVARRFGIDLEDVYVKLNSETQVILRNFEQFYFKHEKVVPSNWHSLPFMRQFFLLRSYQ</sequence>
<dbReference type="Pfam" id="PF05049">
    <property type="entry name" value="IIGP"/>
    <property type="match status" value="1"/>
</dbReference>
<proteinExistence type="predicted"/>
<dbReference type="PANTHER" id="PTHR32341:SF13">
    <property type="entry name" value="GTP-BINDING PROTEIN"/>
    <property type="match status" value="1"/>
</dbReference>
<reference evidence="1" key="1">
    <citation type="journal article" date="2019" name="bioRxiv">
        <title>The Genome of the Zebra Mussel, Dreissena polymorpha: A Resource for Invasive Species Research.</title>
        <authorList>
            <person name="McCartney M.A."/>
            <person name="Auch B."/>
            <person name="Kono T."/>
            <person name="Mallez S."/>
            <person name="Zhang Y."/>
            <person name="Obille A."/>
            <person name="Becker A."/>
            <person name="Abrahante J.E."/>
            <person name="Garbe J."/>
            <person name="Badalamenti J.P."/>
            <person name="Herman A."/>
            <person name="Mangelson H."/>
            <person name="Liachko I."/>
            <person name="Sullivan S."/>
            <person name="Sone E.D."/>
            <person name="Koren S."/>
            <person name="Silverstein K.A.T."/>
            <person name="Beckman K.B."/>
            <person name="Gohl D.M."/>
        </authorList>
    </citation>
    <scope>NUCLEOTIDE SEQUENCE</scope>
    <source>
        <strain evidence="1">Duluth1</strain>
        <tissue evidence="1">Whole animal</tissue>
    </source>
</reference>
<dbReference type="EMBL" id="JAIWYP010000012">
    <property type="protein sequence ID" value="KAH3729022.1"/>
    <property type="molecule type" value="Genomic_DNA"/>
</dbReference>
<keyword evidence="2" id="KW-1185">Reference proteome</keyword>
<comment type="caution">
    <text evidence="1">The sequence shown here is derived from an EMBL/GenBank/DDBJ whole genome shotgun (WGS) entry which is preliminary data.</text>
</comment>
<evidence type="ECO:0000313" key="1">
    <source>
        <dbReference type="EMBL" id="KAH3729022.1"/>
    </source>
</evidence>
<evidence type="ECO:0000313" key="2">
    <source>
        <dbReference type="Proteomes" id="UP000828390"/>
    </source>
</evidence>
<dbReference type="GO" id="GO:0003924">
    <property type="term" value="F:GTPase activity"/>
    <property type="evidence" value="ECO:0007669"/>
    <property type="project" value="TreeGrafter"/>
</dbReference>
<organism evidence="1 2">
    <name type="scientific">Dreissena polymorpha</name>
    <name type="common">Zebra mussel</name>
    <name type="synonym">Mytilus polymorpha</name>
    <dbReference type="NCBI Taxonomy" id="45954"/>
    <lineage>
        <taxon>Eukaryota</taxon>
        <taxon>Metazoa</taxon>
        <taxon>Spiralia</taxon>
        <taxon>Lophotrochozoa</taxon>
        <taxon>Mollusca</taxon>
        <taxon>Bivalvia</taxon>
        <taxon>Autobranchia</taxon>
        <taxon>Heteroconchia</taxon>
        <taxon>Euheterodonta</taxon>
        <taxon>Imparidentia</taxon>
        <taxon>Neoheterodontei</taxon>
        <taxon>Myida</taxon>
        <taxon>Dreissenoidea</taxon>
        <taxon>Dreissenidae</taxon>
        <taxon>Dreissena</taxon>
    </lineage>
</organism>
<protein>
    <submittedName>
        <fullName evidence="1">Uncharacterized protein</fullName>
    </submittedName>
</protein>
<dbReference type="GO" id="GO:0016020">
    <property type="term" value="C:membrane"/>
    <property type="evidence" value="ECO:0007669"/>
    <property type="project" value="InterPro"/>
</dbReference>
<reference evidence="1" key="2">
    <citation type="submission" date="2020-11" db="EMBL/GenBank/DDBJ databases">
        <authorList>
            <person name="McCartney M.A."/>
            <person name="Auch B."/>
            <person name="Kono T."/>
            <person name="Mallez S."/>
            <person name="Becker A."/>
            <person name="Gohl D.M."/>
            <person name="Silverstein K.A.T."/>
            <person name="Koren S."/>
            <person name="Bechman K.B."/>
            <person name="Herman A."/>
            <person name="Abrahante J.E."/>
            <person name="Garbe J."/>
        </authorList>
    </citation>
    <scope>NUCLEOTIDE SEQUENCE</scope>
    <source>
        <strain evidence="1">Duluth1</strain>
        <tissue evidence="1">Whole animal</tissue>
    </source>
</reference>
<dbReference type="AlphaFoldDB" id="A0A9D4CQY0"/>
<dbReference type="InterPro" id="IPR051515">
    <property type="entry name" value="IRG"/>
</dbReference>
<gene>
    <name evidence="1" type="ORF">DPMN_054985</name>
</gene>
<dbReference type="PANTHER" id="PTHR32341">
    <property type="entry name" value="INTERFERON-INDUCIBLE GTPASE"/>
    <property type="match status" value="1"/>
</dbReference>